<comment type="caution">
    <text evidence="2">The sequence shown here is derived from an EMBL/GenBank/DDBJ whole genome shotgun (WGS) entry which is preliminary data.</text>
</comment>
<dbReference type="RefSeq" id="XP_033425036.1">
    <property type="nucleotide sequence ID" value="XM_033571721.1"/>
</dbReference>
<reference evidence="2 3" key="1">
    <citation type="submission" date="2019-08" db="EMBL/GenBank/DDBJ databases">
        <title>The genome sequence of a newly discovered highly antifungal drug resistant Aspergillus species, Aspergillus tanneri NIH 1004.</title>
        <authorList>
            <person name="Mounaud S."/>
            <person name="Singh I."/>
            <person name="Joardar V."/>
            <person name="Pakala S."/>
            <person name="Pakala S."/>
            <person name="Venepally P."/>
            <person name="Chung J.K."/>
            <person name="Losada L."/>
            <person name="Nierman W.C."/>
        </authorList>
    </citation>
    <scope>NUCLEOTIDE SEQUENCE [LARGE SCALE GENOMIC DNA]</scope>
    <source>
        <strain evidence="2 3">NIH1004</strain>
    </source>
</reference>
<feature type="region of interest" description="Disordered" evidence="1">
    <location>
        <begin position="244"/>
        <end position="283"/>
    </location>
</feature>
<evidence type="ECO:0000256" key="1">
    <source>
        <dbReference type="SAM" id="MobiDB-lite"/>
    </source>
</evidence>
<feature type="region of interest" description="Disordered" evidence="1">
    <location>
        <begin position="69"/>
        <end position="88"/>
    </location>
</feature>
<sequence length="512" mass="54697">MPAENQRQFQKKPSGLAPPQLGQKPTISPIPEEGYDSPAVHKGSFASSKVVPSSWGSARAESEILRTYLEAESDGEHSHRSPSDERNVFPVRQASLGKRGKPVLRTIPIPNADSQMPPAQGPVPRMAVMKEAPGHPNGRSRSFSASTISSHSTSRQAPFMLDLSYEHLPTRINNDMDASGNEMGVFPKTAPTMSDKRPGGHRPPRLDIEAVRDAEKRGSVTSLPDLIRRATQLASNLEHGRTASKNNLLDFDGGPKFPRVSGDSGCTTVEIGKGSSSKNATMGTDLPRLFDSAQRNFSIPLDSVTIMALFSQNNVSCTTENTLVAFKDVNANSKNRRALPIAPGPQLLSPEKMSDPESPTPTTSDAGTRTLAARGAAGTLNGIVFDTSVPIGNQQDGLPTATKTSAATHTGTSSATSSSTPNSTGGNSTSVPAKAIDFSRIAVLYIFEKTGTFRAATFSEDRVQTYLQKSYPYSNKKTFSIDLTDAGVKSTFALDFDWYKITLPNGDVIGGS</sequence>
<evidence type="ECO:0000313" key="2">
    <source>
        <dbReference type="EMBL" id="KAA8645675.1"/>
    </source>
</evidence>
<gene>
    <name evidence="2" type="ORF">ATNIH1004_007094</name>
</gene>
<proteinExistence type="predicted"/>
<dbReference type="Proteomes" id="UP000324241">
    <property type="component" value="Unassembled WGS sequence"/>
</dbReference>
<organism evidence="2 3">
    <name type="scientific">Aspergillus tanneri</name>
    <dbReference type="NCBI Taxonomy" id="1220188"/>
    <lineage>
        <taxon>Eukaryota</taxon>
        <taxon>Fungi</taxon>
        <taxon>Dikarya</taxon>
        <taxon>Ascomycota</taxon>
        <taxon>Pezizomycotina</taxon>
        <taxon>Eurotiomycetes</taxon>
        <taxon>Eurotiomycetidae</taxon>
        <taxon>Eurotiales</taxon>
        <taxon>Aspergillaceae</taxon>
        <taxon>Aspergillus</taxon>
        <taxon>Aspergillus subgen. Circumdati</taxon>
    </lineage>
</organism>
<feature type="region of interest" description="Disordered" evidence="1">
    <location>
        <begin position="394"/>
        <end position="431"/>
    </location>
</feature>
<name>A0A5M9MFC3_9EURO</name>
<feature type="compositionally biased region" description="Low complexity" evidence="1">
    <location>
        <begin position="400"/>
        <end position="430"/>
    </location>
</feature>
<feature type="region of interest" description="Disordered" evidence="1">
    <location>
        <begin position="336"/>
        <end position="367"/>
    </location>
</feature>
<dbReference type="PANTHER" id="PTHR17178">
    <property type="entry name" value="SECRETORY GRANULE PROTEOGLYCAN CORE PROTEIN"/>
    <property type="match status" value="1"/>
</dbReference>
<dbReference type="OrthoDB" id="283575at2759"/>
<dbReference type="EMBL" id="QUQM01000007">
    <property type="protein sequence ID" value="KAA8645675.1"/>
    <property type="molecule type" value="Genomic_DNA"/>
</dbReference>
<protein>
    <submittedName>
        <fullName evidence="2">Uncharacterized protein</fullName>
    </submittedName>
</protein>
<dbReference type="AlphaFoldDB" id="A0A5M9MFC3"/>
<feature type="compositionally biased region" description="Low complexity" evidence="1">
    <location>
        <begin position="139"/>
        <end position="151"/>
    </location>
</feature>
<dbReference type="VEuPathDB" id="FungiDB:EYZ11_005270"/>
<feature type="compositionally biased region" description="Basic and acidic residues" evidence="1">
    <location>
        <begin position="74"/>
        <end position="87"/>
    </location>
</feature>
<feature type="region of interest" description="Disordered" evidence="1">
    <location>
        <begin position="1"/>
        <end position="58"/>
    </location>
</feature>
<accession>A0A5M9MFC3</accession>
<dbReference type="PANTHER" id="PTHR17178:SF0">
    <property type="entry name" value="SERGLYCIN"/>
    <property type="match status" value="1"/>
</dbReference>
<evidence type="ECO:0000313" key="3">
    <source>
        <dbReference type="Proteomes" id="UP000324241"/>
    </source>
</evidence>
<feature type="region of interest" description="Disordered" evidence="1">
    <location>
        <begin position="93"/>
        <end position="151"/>
    </location>
</feature>
<feature type="compositionally biased region" description="Polar residues" evidence="1">
    <location>
        <begin position="45"/>
        <end position="56"/>
    </location>
</feature>
<dbReference type="GeneID" id="54329796"/>